<evidence type="ECO:0000259" key="2">
    <source>
        <dbReference type="Pfam" id="PF01757"/>
    </source>
</evidence>
<reference evidence="3 4" key="1">
    <citation type="submission" date="2018-01" db="EMBL/GenBank/DDBJ databases">
        <title>Whole genome sequencing of Histamine producing bacteria.</title>
        <authorList>
            <person name="Butler K."/>
        </authorList>
    </citation>
    <scope>NUCLEOTIDE SEQUENCE [LARGE SCALE GENOMIC DNA]</scope>
    <source>
        <strain evidence="3 4">FS-7.2</strain>
    </source>
</reference>
<feature type="transmembrane region" description="Helical" evidence="1">
    <location>
        <begin position="162"/>
        <end position="178"/>
    </location>
</feature>
<sequence length="328" mass="38689">MKLRDSSIDLVKFLLIFLVVLGHSIQFFDVSKNINFDASILYSWIYSFHMPLFMFVSGYLYKVKSLSKHDIYKKFKLLIIPFVFWAIYSSIINRENVLTGIIDVFINPDSGLWFLYILFLCMCTVSFLKLYLSINGILISTLIIILALLGLDIVIGYSSYGIGLYRWQILFFVLGVYLKDKEDVLIEFINNKRYLYLCVFLIVYGFSFLYWERIPSEFKVLSNPLFNSLMYIMIKYTCAIFAIFIFFIMKNTIKFNFDFGVVINKFIIWVSKNTLAFYAIQFSIIDVLIKLNWFQSSYFISVVCFVFCAILISFINRMKLLRMICFGR</sequence>
<feature type="transmembrane region" description="Helical" evidence="1">
    <location>
        <begin position="75"/>
        <end position="92"/>
    </location>
</feature>
<dbReference type="InterPro" id="IPR052734">
    <property type="entry name" value="Nod_factor_acetyltransferase"/>
</dbReference>
<feature type="transmembrane region" description="Helical" evidence="1">
    <location>
        <begin position="137"/>
        <end position="156"/>
    </location>
</feature>
<feature type="transmembrane region" description="Helical" evidence="1">
    <location>
        <begin position="194"/>
        <end position="211"/>
    </location>
</feature>
<comment type="caution">
    <text evidence="3">The sequence shown here is derived from an EMBL/GenBank/DDBJ whole genome shotgun (WGS) entry which is preliminary data.</text>
</comment>
<keyword evidence="1" id="KW-0472">Membrane</keyword>
<feature type="transmembrane region" description="Helical" evidence="1">
    <location>
        <begin position="40"/>
        <end position="63"/>
    </location>
</feature>
<dbReference type="PANTHER" id="PTHR37312:SF1">
    <property type="entry name" value="MEMBRANE-BOUND ACYLTRANSFERASE YKRP-RELATED"/>
    <property type="match status" value="1"/>
</dbReference>
<dbReference type="Pfam" id="PF01757">
    <property type="entry name" value="Acyl_transf_3"/>
    <property type="match status" value="1"/>
</dbReference>
<evidence type="ECO:0000256" key="1">
    <source>
        <dbReference type="SAM" id="Phobius"/>
    </source>
</evidence>
<feature type="transmembrane region" description="Helical" evidence="1">
    <location>
        <begin position="10"/>
        <end position="28"/>
    </location>
</feature>
<accession>A0A2T3KA38</accession>
<proteinExistence type="predicted"/>
<dbReference type="PANTHER" id="PTHR37312">
    <property type="entry name" value="MEMBRANE-BOUND ACYLTRANSFERASE YKRP-RELATED"/>
    <property type="match status" value="1"/>
</dbReference>
<name>A0A2T3KA38_9GAMM</name>
<dbReference type="GO" id="GO:0016747">
    <property type="term" value="F:acyltransferase activity, transferring groups other than amino-acyl groups"/>
    <property type="evidence" value="ECO:0007669"/>
    <property type="project" value="InterPro"/>
</dbReference>
<organism evidence="3 4">
    <name type="scientific">Photobacterium kishitanii</name>
    <dbReference type="NCBI Taxonomy" id="318456"/>
    <lineage>
        <taxon>Bacteria</taxon>
        <taxon>Pseudomonadati</taxon>
        <taxon>Pseudomonadota</taxon>
        <taxon>Gammaproteobacteria</taxon>
        <taxon>Vibrionales</taxon>
        <taxon>Vibrionaceae</taxon>
        <taxon>Photobacterium</taxon>
    </lineage>
</organism>
<gene>
    <name evidence="3" type="ORF">C9J27_25850</name>
</gene>
<feature type="transmembrane region" description="Helical" evidence="1">
    <location>
        <begin position="231"/>
        <end position="249"/>
    </location>
</feature>
<dbReference type="RefSeq" id="WP_107290242.1">
    <property type="nucleotide sequence ID" value="NZ_PYNF01000059.1"/>
</dbReference>
<protein>
    <recommendedName>
        <fullName evidence="2">Acyltransferase 3 domain-containing protein</fullName>
    </recommendedName>
</protein>
<dbReference type="EMBL" id="PYNF01000059">
    <property type="protein sequence ID" value="PSU88002.1"/>
    <property type="molecule type" value="Genomic_DNA"/>
</dbReference>
<feature type="transmembrane region" description="Helical" evidence="1">
    <location>
        <begin position="297"/>
        <end position="315"/>
    </location>
</feature>
<keyword evidence="1" id="KW-1133">Transmembrane helix</keyword>
<dbReference type="InterPro" id="IPR002656">
    <property type="entry name" value="Acyl_transf_3_dom"/>
</dbReference>
<evidence type="ECO:0000313" key="4">
    <source>
        <dbReference type="Proteomes" id="UP000241426"/>
    </source>
</evidence>
<feature type="transmembrane region" description="Helical" evidence="1">
    <location>
        <begin position="261"/>
        <end position="285"/>
    </location>
</feature>
<evidence type="ECO:0000313" key="3">
    <source>
        <dbReference type="EMBL" id="PSU88002.1"/>
    </source>
</evidence>
<feature type="domain" description="Acyltransferase 3" evidence="2">
    <location>
        <begin position="6"/>
        <end position="315"/>
    </location>
</feature>
<dbReference type="Proteomes" id="UP000241426">
    <property type="component" value="Unassembled WGS sequence"/>
</dbReference>
<keyword evidence="1" id="KW-0812">Transmembrane</keyword>
<dbReference type="AlphaFoldDB" id="A0A2T3KA38"/>
<feature type="transmembrane region" description="Helical" evidence="1">
    <location>
        <begin position="112"/>
        <end position="132"/>
    </location>
</feature>